<keyword evidence="4" id="KW-1185">Reference proteome</keyword>
<organism evidence="3 4">
    <name type="scientific">Xylaria arbuscula</name>
    <dbReference type="NCBI Taxonomy" id="114810"/>
    <lineage>
        <taxon>Eukaryota</taxon>
        <taxon>Fungi</taxon>
        <taxon>Dikarya</taxon>
        <taxon>Ascomycota</taxon>
        <taxon>Pezizomycotina</taxon>
        <taxon>Sordariomycetes</taxon>
        <taxon>Xylariomycetidae</taxon>
        <taxon>Xylariales</taxon>
        <taxon>Xylariaceae</taxon>
        <taxon>Xylaria</taxon>
    </lineage>
</organism>
<sequence>MQDEGSEGDSKSHDAPMAAESKVPKHIFFASTLLVILSGGPFTLACYILKMSSGKTFETQLSGHTSYLSPLLDTMAPQWGLRNSPSHPLSSDESIWHQSPSDAVDKA</sequence>
<feature type="compositionally biased region" description="Polar residues" evidence="1">
    <location>
        <begin position="81"/>
        <end position="101"/>
    </location>
</feature>
<name>A0A9W8NNW6_9PEZI</name>
<accession>A0A9W8NNW6</accession>
<evidence type="ECO:0000313" key="4">
    <source>
        <dbReference type="Proteomes" id="UP001148614"/>
    </source>
</evidence>
<dbReference type="Proteomes" id="UP001148614">
    <property type="component" value="Unassembled WGS sequence"/>
</dbReference>
<feature type="region of interest" description="Disordered" evidence="1">
    <location>
        <begin position="79"/>
        <end position="107"/>
    </location>
</feature>
<evidence type="ECO:0000313" key="3">
    <source>
        <dbReference type="EMBL" id="KAJ3579857.1"/>
    </source>
</evidence>
<protein>
    <submittedName>
        <fullName evidence="3">Uncharacterized protein</fullName>
    </submittedName>
</protein>
<evidence type="ECO:0000256" key="1">
    <source>
        <dbReference type="SAM" id="MobiDB-lite"/>
    </source>
</evidence>
<keyword evidence="2" id="KW-1133">Transmembrane helix</keyword>
<keyword evidence="2" id="KW-0472">Membrane</keyword>
<feature type="transmembrane region" description="Helical" evidence="2">
    <location>
        <begin position="27"/>
        <end position="49"/>
    </location>
</feature>
<comment type="caution">
    <text evidence="3">The sequence shown here is derived from an EMBL/GenBank/DDBJ whole genome shotgun (WGS) entry which is preliminary data.</text>
</comment>
<dbReference type="AlphaFoldDB" id="A0A9W8NNW6"/>
<reference evidence="3" key="1">
    <citation type="submission" date="2022-07" db="EMBL/GenBank/DDBJ databases">
        <title>Genome Sequence of Xylaria arbuscula.</title>
        <authorList>
            <person name="Buettner E."/>
        </authorList>
    </citation>
    <scope>NUCLEOTIDE SEQUENCE</scope>
    <source>
        <strain evidence="3">VT107</strain>
    </source>
</reference>
<evidence type="ECO:0000256" key="2">
    <source>
        <dbReference type="SAM" id="Phobius"/>
    </source>
</evidence>
<gene>
    <name evidence="3" type="ORF">NPX13_g706</name>
</gene>
<keyword evidence="2" id="KW-0812">Transmembrane</keyword>
<proteinExistence type="predicted"/>
<dbReference type="EMBL" id="JANPWZ010000051">
    <property type="protein sequence ID" value="KAJ3579857.1"/>
    <property type="molecule type" value="Genomic_DNA"/>
</dbReference>